<sequence>MRYENLKYCEFTKYTYTLGQWSCGAMGSREKGGRNFIPYHSGMEDHWGKGDNGLGCPYLKNVLRMRYENLKCYEFID</sequence>
<keyword evidence="2" id="KW-1185">Reference proteome</keyword>
<gene>
    <name evidence="1" type="ORF">TNCT_371631</name>
</gene>
<reference evidence="1" key="1">
    <citation type="submission" date="2020-07" db="EMBL/GenBank/DDBJ databases">
        <title>Multicomponent nature underlies the extraordinary mechanical properties of spider dragline silk.</title>
        <authorList>
            <person name="Kono N."/>
            <person name="Nakamura H."/>
            <person name="Mori M."/>
            <person name="Yoshida Y."/>
            <person name="Ohtoshi R."/>
            <person name="Malay A.D."/>
            <person name="Moran D.A.P."/>
            <person name="Tomita M."/>
            <person name="Numata K."/>
            <person name="Arakawa K."/>
        </authorList>
    </citation>
    <scope>NUCLEOTIDE SEQUENCE</scope>
</reference>
<protein>
    <submittedName>
        <fullName evidence="1">Uncharacterized protein</fullName>
    </submittedName>
</protein>
<name>A0A8X6F6Q8_TRICU</name>
<proteinExistence type="predicted"/>
<dbReference type="AlphaFoldDB" id="A0A8X6F6Q8"/>
<dbReference type="Proteomes" id="UP000887116">
    <property type="component" value="Unassembled WGS sequence"/>
</dbReference>
<dbReference type="EMBL" id="BMAO01011269">
    <property type="protein sequence ID" value="GFQ72473.1"/>
    <property type="molecule type" value="Genomic_DNA"/>
</dbReference>
<accession>A0A8X6F6Q8</accession>
<organism evidence="1 2">
    <name type="scientific">Trichonephila clavata</name>
    <name type="common">Joro spider</name>
    <name type="synonym">Nephila clavata</name>
    <dbReference type="NCBI Taxonomy" id="2740835"/>
    <lineage>
        <taxon>Eukaryota</taxon>
        <taxon>Metazoa</taxon>
        <taxon>Ecdysozoa</taxon>
        <taxon>Arthropoda</taxon>
        <taxon>Chelicerata</taxon>
        <taxon>Arachnida</taxon>
        <taxon>Araneae</taxon>
        <taxon>Araneomorphae</taxon>
        <taxon>Entelegynae</taxon>
        <taxon>Araneoidea</taxon>
        <taxon>Nephilidae</taxon>
        <taxon>Trichonephila</taxon>
    </lineage>
</organism>
<evidence type="ECO:0000313" key="1">
    <source>
        <dbReference type="EMBL" id="GFQ72473.1"/>
    </source>
</evidence>
<evidence type="ECO:0000313" key="2">
    <source>
        <dbReference type="Proteomes" id="UP000887116"/>
    </source>
</evidence>
<comment type="caution">
    <text evidence="1">The sequence shown here is derived from an EMBL/GenBank/DDBJ whole genome shotgun (WGS) entry which is preliminary data.</text>
</comment>